<evidence type="ECO:0000313" key="8">
    <source>
        <dbReference type="Proteomes" id="UP000011765"/>
    </source>
</evidence>
<dbReference type="Pfam" id="PF13458">
    <property type="entry name" value="Peripla_BP_6"/>
    <property type="match status" value="1"/>
</dbReference>
<keyword evidence="3" id="KW-0732">Signal</keyword>
<proteinExistence type="inferred from homology"/>
<organism evidence="7 8">
    <name type="scientific">Thermodesulfobium narugense DSM 14796</name>
    <dbReference type="NCBI Taxonomy" id="747365"/>
    <lineage>
        <taxon>Bacteria</taxon>
        <taxon>Pseudomonadati</taxon>
        <taxon>Thermodesulfobiota</taxon>
        <taxon>Thermodesulfobiia</taxon>
        <taxon>Thermodesulfobiales</taxon>
        <taxon>Thermodesulfobiaceae</taxon>
        <taxon>Thermodesulfobium</taxon>
    </lineage>
</organism>
<comment type="similarity">
    <text evidence="1">Belongs to the leucine-binding protein family.</text>
</comment>
<protein>
    <submittedName>
        <fullName evidence="7">Extracellular ligand-binding receptor</fullName>
    </submittedName>
</protein>
<dbReference type="KEGG" id="tnr:Thena_0240"/>
<dbReference type="CDD" id="cd06342">
    <property type="entry name" value="PBP1_ABC_LIVBP-like"/>
    <property type="match status" value="1"/>
</dbReference>
<gene>
    <name evidence="7" type="ORF">Thena_0240</name>
</gene>
<evidence type="ECO:0000259" key="6">
    <source>
        <dbReference type="Pfam" id="PF13458"/>
    </source>
</evidence>
<evidence type="ECO:0000256" key="1">
    <source>
        <dbReference type="ARBA" id="ARBA00010062"/>
    </source>
</evidence>
<keyword evidence="5" id="KW-0472">Membrane</keyword>
<dbReference type="HOGENOM" id="CLU_027128_6_0_9"/>
<feature type="transmembrane region" description="Helical" evidence="5">
    <location>
        <begin position="7"/>
        <end position="25"/>
    </location>
</feature>
<keyword evidence="5" id="KW-0812">Transmembrane</keyword>
<keyword evidence="4" id="KW-0029">Amino-acid transport</keyword>
<dbReference type="InterPro" id="IPR028081">
    <property type="entry name" value="Leu-bd"/>
</dbReference>
<keyword evidence="2" id="KW-0813">Transport</keyword>
<keyword evidence="7" id="KW-0675">Receptor</keyword>
<dbReference type="PANTHER" id="PTHR47151:SF2">
    <property type="entry name" value="AMINO ACID BINDING PROTEIN"/>
    <property type="match status" value="1"/>
</dbReference>
<dbReference type="SUPFAM" id="SSF53822">
    <property type="entry name" value="Periplasmic binding protein-like I"/>
    <property type="match status" value="1"/>
</dbReference>
<dbReference type="PROSITE" id="PS51257">
    <property type="entry name" value="PROKAR_LIPOPROTEIN"/>
    <property type="match status" value="1"/>
</dbReference>
<sequence length="386" mass="40985">MCFVKRFGLYGLFFVLIGIGIFLISGCAGQQNKPAGESNVIKIGFAAPLSGSQAEMGTYLKNGALMAIDKINAKGGINGKKLELVAMDDKADPKEAVSVAQKFAADPSIVAVIGHLNSGASIPASAIYHQAGLVMVSPSSTNPKLTEQGFNNVFRVCTTDAMQGPFAAKFVKDKLKKDTAVVLDDKTAYGQGLADEFAKAFQADGGKILMREGINQGDKDFTALLTKIKSLNPQVIYFGGMYPEAGQMVKQMKSLGMNKIDFVSGDGVEDPAFIKIAGADANGTYASNVGPAIEKIPGAKAFIDEYTKKFGNPPGPYALFGYDAALAVITALEKAPKPDRADVLKVMPTVSFEGMLGKTSFDSKGDTTNKILTMFVVKDEKWQPVD</sequence>
<name>M1E7A1_9BACT</name>
<evidence type="ECO:0000313" key="7">
    <source>
        <dbReference type="EMBL" id="AEE13889.1"/>
    </source>
</evidence>
<keyword evidence="5" id="KW-1133">Transmembrane helix</keyword>
<dbReference type="Proteomes" id="UP000011765">
    <property type="component" value="Chromosome"/>
</dbReference>
<dbReference type="InterPro" id="IPR028082">
    <property type="entry name" value="Peripla_BP_I"/>
</dbReference>
<dbReference type="STRING" id="747365.Thena_0240"/>
<dbReference type="GO" id="GO:0006865">
    <property type="term" value="P:amino acid transport"/>
    <property type="evidence" value="ECO:0007669"/>
    <property type="project" value="UniProtKB-KW"/>
</dbReference>
<dbReference type="PANTHER" id="PTHR47151">
    <property type="entry name" value="LEU/ILE/VAL-BINDING ABC TRANSPORTER SUBUNIT"/>
    <property type="match status" value="1"/>
</dbReference>
<dbReference type="InterPro" id="IPR000709">
    <property type="entry name" value="Leu_Ile_Val-bd"/>
</dbReference>
<evidence type="ECO:0000256" key="3">
    <source>
        <dbReference type="ARBA" id="ARBA00022729"/>
    </source>
</evidence>
<keyword evidence="8" id="KW-1185">Reference proteome</keyword>
<dbReference type="EMBL" id="CP002690">
    <property type="protein sequence ID" value="AEE13889.1"/>
    <property type="molecule type" value="Genomic_DNA"/>
</dbReference>
<dbReference type="AlphaFoldDB" id="M1E7A1"/>
<evidence type="ECO:0000256" key="5">
    <source>
        <dbReference type="SAM" id="Phobius"/>
    </source>
</evidence>
<dbReference type="PRINTS" id="PR00337">
    <property type="entry name" value="LEUILEVALBP"/>
</dbReference>
<dbReference type="eggNOG" id="COG0683">
    <property type="taxonomic scope" value="Bacteria"/>
</dbReference>
<dbReference type="Gene3D" id="3.40.50.2300">
    <property type="match status" value="2"/>
</dbReference>
<feature type="domain" description="Leucine-binding protein" evidence="6">
    <location>
        <begin position="41"/>
        <end position="378"/>
    </location>
</feature>
<evidence type="ECO:0000256" key="2">
    <source>
        <dbReference type="ARBA" id="ARBA00022448"/>
    </source>
</evidence>
<accession>M1E7A1</accession>
<reference evidence="7 8" key="1">
    <citation type="submission" date="2011-04" db="EMBL/GenBank/DDBJ databases">
        <title>The complete genome of Thermodesulfobium narugense DSM 14796.</title>
        <authorList>
            <consortium name="US DOE Joint Genome Institute (JGI-PGF)"/>
            <person name="Lucas S."/>
            <person name="Han J."/>
            <person name="Lapidus A."/>
            <person name="Bruce D."/>
            <person name="Goodwin L."/>
            <person name="Pitluck S."/>
            <person name="Peters L."/>
            <person name="Kyrpides N."/>
            <person name="Mavromatis K."/>
            <person name="Pagani I."/>
            <person name="Ivanova N."/>
            <person name="Ovchinnikova G."/>
            <person name="Zhang X."/>
            <person name="Saunders L."/>
            <person name="Detter J.C."/>
            <person name="Tapia R."/>
            <person name="Han C."/>
            <person name="Land M."/>
            <person name="Hauser L."/>
            <person name="Markowitz V."/>
            <person name="Cheng J.-F."/>
            <person name="Hugenholtz P."/>
            <person name="Woyke T."/>
            <person name="Wu D."/>
            <person name="Spring S."/>
            <person name="Schroeder M."/>
            <person name="Brambilla E."/>
            <person name="Klenk H.-P."/>
            <person name="Eisen J.A."/>
        </authorList>
    </citation>
    <scope>NUCLEOTIDE SEQUENCE [LARGE SCALE GENOMIC DNA]</scope>
    <source>
        <strain evidence="7 8">DSM 14796</strain>
    </source>
</reference>
<evidence type="ECO:0000256" key="4">
    <source>
        <dbReference type="ARBA" id="ARBA00022970"/>
    </source>
</evidence>